<proteinExistence type="predicted"/>
<gene>
    <name evidence="2" type="ORF">R3P38DRAFT_2810563</name>
</gene>
<dbReference type="Proteomes" id="UP001362999">
    <property type="component" value="Unassembled WGS sequence"/>
</dbReference>
<feature type="region of interest" description="Disordered" evidence="1">
    <location>
        <begin position="1"/>
        <end position="23"/>
    </location>
</feature>
<protein>
    <submittedName>
        <fullName evidence="2">Uncharacterized protein</fullName>
    </submittedName>
</protein>
<evidence type="ECO:0000256" key="1">
    <source>
        <dbReference type="SAM" id="MobiDB-lite"/>
    </source>
</evidence>
<keyword evidence="3" id="KW-1185">Reference proteome</keyword>
<name>A0AAV9ZBW0_9AGAR</name>
<reference evidence="2 3" key="1">
    <citation type="journal article" date="2024" name="J Genomics">
        <title>Draft genome sequencing and assembly of Favolaschia claudopus CIRM-BRFM 2984 isolated from oak limbs.</title>
        <authorList>
            <person name="Navarro D."/>
            <person name="Drula E."/>
            <person name="Chaduli D."/>
            <person name="Cazenave R."/>
            <person name="Ahrendt S."/>
            <person name="Wang J."/>
            <person name="Lipzen A."/>
            <person name="Daum C."/>
            <person name="Barry K."/>
            <person name="Grigoriev I.V."/>
            <person name="Favel A."/>
            <person name="Rosso M.N."/>
            <person name="Martin F."/>
        </authorList>
    </citation>
    <scope>NUCLEOTIDE SEQUENCE [LARGE SCALE GENOMIC DNA]</scope>
    <source>
        <strain evidence="2 3">CIRM-BRFM 2984</strain>
    </source>
</reference>
<comment type="caution">
    <text evidence="2">The sequence shown here is derived from an EMBL/GenBank/DDBJ whole genome shotgun (WGS) entry which is preliminary data.</text>
</comment>
<evidence type="ECO:0000313" key="3">
    <source>
        <dbReference type="Proteomes" id="UP001362999"/>
    </source>
</evidence>
<dbReference type="EMBL" id="JAWWNJ010000171">
    <property type="protein sequence ID" value="KAK6977170.1"/>
    <property type="molecule type" value="Genomic_DNA"/>
</dbReference>
<dbReference type="AlphaFoldDB" id="A0AAV9ZBW0"/>
<organism evidence="2 3">
    <name type="scientific">Favolaschia claudopus</name>
    <dbReference type="NCBI Taxonomy" id="2862362"/>
    <lineage>
        <taxon>Eukaryota</taxon>
        <taxon>Fungi</taxon>
        <taxon>Dikarya</taxon>
        <taxon>Basidiomycota</taxon>
        <taxon>Agaricomycotina</taxon>
        <taxon>Agaricomycetes</taxon>
        <taxon>Agaricomycetidae</taxon>
        <taxon>Agaricales</taxon>
        <taxon>Marasmiineae</taxon>
        <taxon>Mycenaceae</taxon>
        <taxon>Favolaschia</taxon>
    </lineage>
</organism>
<evidence type="ECO:0000313" key="2">
    <source>
        <dbReference type="EMBL" id="KAK6977170.1"/>
    </source>
</evidence>
<accession>A0AAV9ZBW0</accession>
<sequence>MAAESELGVDGGRSTKFRETTEGPGDGTLYQLYDSAGTVGAGYTVLGHHLTSILRMCYSQKSSELIRPFFGMPTVFGAAKTNLTSFAVRRLNLVMSGGAAISRETQEFLSVALVMLPPSTSIASNFPSFPAFPYSDSPCLQAYLATVGGMWATMPPEIIRYDIVPSVET</sequence>